<evidence type="ECO:0000313" key="6">
    <source>
        <dbReference type="EMBL" id="MET4576528.1"/>
    </source>
</evidence>
<dbReference type="PANTHER" id="PTHR30537:SF74">
    <property type="entry name" value="HTH-TYPE TRANSCRIPTIONAL REGULATOR TRPI"/>
    <property type="match status" value="1"/>
</dbReference>
<dbReference type="InterPro" id="IPR000847">
    <property type="entry name" value="LysR_HTH_N"/>
</dbReference>
<dbReference type="SUPFAM" id="SSF46785">
    <property type="entry name" value="Winged helix' DNA-binding domain"/>
    <property type="match status" value="1"/>
</dbReference>
<dbReference type="InterPro" id="IPR036388">
    <property type="entry name" value="WH-like_DNA-bd_sf"/>
</dbReference>
<evidence type="ECO:0000256" key="1">
    <source>
        <dbReference type="ARBA" id="ARBA00009437"/>
    </source>
</evidence>
<dbReference type="Proteomes" id="UP001549320">
    <property type="component" value="Unassembled WGS sequence"/>
</dbReference>
<dbReference type="SUPFAM" id="SSF53850">
    <property type="entry name" value="Periplasmic binding protein-like II"/>
    <property type="match status" value="1"/>
</dbReference>
<comment type="similarity">
    <text evidence="1">Belongs to the LysR transcriptional regulatory family.</text>
</comment>
<comment type="caution">
    <text evidence="6">The sequence shown here is derived from an EMBL/GenBank/DDBJ whole genome shotgun (WGS) entry which is preliminary data.</text>
</comment>
<dbReference type="Pfam" id="PF00126">
    <property type="entry name" value="HTH_1"/>
    <property type="match status" value="1"/>
</dbReference>
<reference evidence="6 7" key="1">
    <citation type="submission" date="2024-06" db="EMBL/GenBank/DDBJ databases">
        <title>Sorghum-associated microbial communities from plants grown in Nebraska, USA.</title>
        <authorList>
            <person name="Schachtman D."/>
        </authorList>
    </citation>
    <scope>NUCLEOTIDE SEQUENCE [LARGE SCALE GENOMIC DNA]</scope>
    <source>
        <strain evidence="6 7">2709</strain>
    </source>
</reference>
<keyword evidence="2" id="KW-0805">Transcription regulation</keyword>
<keyword evidence="7" id="KW-1185">Reference proteome</keyword>
<accession>A0ABV2Q6P7</accession>
<proteinExistence type="inferred from homology"/>
<dbReference type="InterPro" id="IPR005119">
    <property type="entry name" value="LysR_subst-bd"/>
</dbReference>
<sequence length="312" mass="34628">MPPLNALLALEAIARHQSFTRAASELSITQTAISHRIKELESLLGIQLFSRKQNLTKITNEGRIYLECVRPAIAQIAAATESVSSVHDNRLTIACLFAFSARCLTPALPEFLAMHPNVELRLMPLAPTDRLEQCDFDVAIWHGIDDWPDFDAQKIADEDIFPVCAPALLASGPPLRISEDLRHYPIVRTASPIITDDWTVWLRESNTEVDTFVSEVHCGTLAFAMNAIIEGLGVGIGRSMLVGKDLESGRLVEPFTFRYRSPAGYHVLSRPERSALPKVQKFKRWLLAHFAKTGQAIPIGAAPGLHEPFSWD</sequence>
<dbReference type="CDD" id="cd08432">
    <property type="entry name" value="PBP2_GcdR_TrpI_HvrB_AmpR_like"/>
    <property type="match status" value="1"/>
</dbReference>
<dbReference type="PRINTS" id="PR00039">
    <property type="entry name" value="HTHLYSR"/>
</dbReference>
<feature type="domain" description="HTH lysR-type" evidence="5">
    <location>
        <begin position="2"/>
        <end position="56"/>
    </location>
</feature>
<evidence type="ECO:0000256" key="4">
    <source>
        <dbReference type="ARBA" id="ARBA00023163"/>
    </source>
</evidence>
<dbReference type="RefSeq" id="WP_354442604.1">
    <property type="nucleotide sequence ID" value="NZ_JBEPSH010000003.1"/>
</dbReference>
<dbReference type="InterPro" id="IPR036390">
    <property type="entry name" value="WH_DNA-bd_sf"/>
</dbReference>
<organism evidence="6 7">
    <name type="scientific">Ottowia thiooxydans</name>
    <dbReference type="NCBI Taxonomy" id="219182"/>
    <lineage>
        <taxon>Bacteria</taxon>
        <taxon>Pseudomonadati</taxon>
        <taxon>Pseudomonadota</taxon>
        <taxon>Betaproteobacteria</taxon>
        <taxon>Burkholderiales</taxon>
        <taxon>Comamonadaceae</taxon>
        <taxon>Ottowia</taxon>
    </lineage>
</organism>
<dbReference type="Gene3D" id="3.40.190.10">
    <property type="entry name" value="Periplasmic binding protein-like II"/>
    <property type="match status" value="2"/>
</dbReference>
<protein>
    <submittedName>
        <fullName evidence="6">LysR family glycine cleavage system transcriptional activator</fullName>
    </submittedName>
</protein>
<dbReference type="EMBL" id="JBEPSH010000003">
    <property type="protein sequence ID" value="MET4576528.1"/>
    <property type="molecule type" value="Genomic_DNA"/>
</dbReference>
<evidence type="ECO:0000259" key="5">
    <source>
        <dbReference type="PROSITE" id="PS50931"/>
    </source>
</evidence>
<evidence type="ECO:0000256" key="2">
    <source>
        <dbReference type="ARBA" id="ARBA00023015"/>
    </source>
</evidence>
<dbReference type="Pfam" id="PF03466">
    <property type="entry name" value="LysR_substrate"/>
    <property type="match status" value="1"/>
</dbReference>
<gene>
    <name evidence="6" type="ORF">ABIE13_001637</name>
</gene>
<dbReference type="PANTHER" id="PTHR30537">
    <property type="entry name" value="HTH-TYPE TRANSCRIPTIONAL REGULATOR"/>
    <property type="match status" value="1"/>
</dbReference>
<evidence type="ECO:0000313" key="7">
    <source>
        <dbReference type="Proteomes" id="UP001549320"/>
    </source>
</evidence>
<dbReference type="Gene3D" id="1.10.10.10">
    <property type="entry name" value="Winged helix-like DNA-binding domain superfamily/Winged helix DNA-binding domain"/>
    <property type="match status" value="1"/>
</dbReference>
<dbReference type="InterPro" id="IPR058163">
    <property type="entry name" value="LysR-type_TF_proteobact-type"/>
</dbReference>
<keyword evidence="4" id="KW-0804">Transcription</keyword>
<name>A0ABV2Q6P7_9BURK</name>
<dbReference type="PROSITE" id="PS50931">
    <property type="entry name" value="HTH_LYSR"/>
    <property type="match status" value="1"/>
</dbReference>
<evidence type="ECO:0000256" key="3">
    <source>
        <dbReference type="ARBA" id="ARBA00023125"/>
    </source>
</evidence>
<keyword evidence="3" id="KW-0238">DNA-binding</keyword>